<accession>J9PQX1</accession>
<organism evidence="1 2">
    <name type="scientific">Bacillus phage B5S</name>
    <dbReference type="NCBI Taxonomy" id="1126949"/>
    <lineage>
        <taxon>Viruses</taxon>
        <taxon>Duplodnaviria</taxon>
        <taxon>Heunggongvirae</taxon>
        <taxon>Uroviricota</taxon>
        <taxon>Caudoviricetes</taxon>
        <taxon>Herelleviridae</taxon>
        <taxon>Bastillevirinae</taxon>
        <taxon>Bequatrovirus</taxon>
        <taxon>Bequatrovirus B4</taxon>
    </lineage>
</organism>
<dbReference type="EMBL" id="JN797796">
    <property type="protein sequence ID" value="AEW47502.1"/>
    <property type="molecule type" value="Genomic_DNA"/>
</dbReference>
<evidence type="ECO:0000313" key="2">
    <source>
        <dbReference type="Proteomes" id="UP000006291"/>
    </source>
</evidence>
<proteinExistence type="predicted"/>
<reference evidence="1 2" key="1">
    <citation type="submission" date="2011-09" db="EMBL/GenBank/DDBJ databases">
        <title>Complete Genome Sequence of Bacillus cereus Bacteriophage B5S.</title>
        <authorList>
            <person name="Lee J.-H."/>
            <person name="Shin H."/>
            <person name="Son B."/>
            <person name="Ryu S."/>
        </authorList>
    </citation>
    <scope>NUCLEOTIDE SEQUENCE [LARGE SCALE GENOMIC DNA]</scope>
</reference>
<dbReference type="Proteomes" id="UP000006291">
    <property type="component" value="Segment"/>
</dbReference>
<gene>
    <name evidence="1" type="ORF">B5S_0268</name>
</gene>
<sequence length="132" mass="15367">MLEITDIIYMCNHGLRVKVAKDTRYSTRLNLDFFDFDVLDCIDDDTEKLWVIRAINDFVVKFTVDVNLKEALDEYKYYPFDDLLMLTVESIIQNKINDYENVNGMAFSKLLGIHIANYVHGCALELESGRIN</sequence>
<name>J9PQX1_9CAUD</name>
<evidence type="ECO:0000313" key="1">
    <source>
        <dbReference type="EMBL" id="AEW47502.1"/>
    </source>
</evidence>
<protein>
    <submittedName>
        <fullName evidence="1">Uncharacterized protein</fullName>
    </submittedName>
</protein>